<proteinExistence type="predicted"/>
<dbReference type="EMBL" id="BMQJ01000033">
    <property type="protein sequence ID" value="GGQ33347.1"/>
    <property type="molecule type" value="Genomic_DNA"/>
</dbReference>
<comment type="caution">
    <text evidence="2">The sequence shown here is derived from an EMBL/GenBank/DDBJ whole genome shotgun (WGS) entry which is preliminary data.</text>
</comment>
<organism evidence="2 3">
    <name type="scientific">Streptosporangium pseudovulgare</name>
    <dbReference type="NCBI Taxonomy" id="35765"/>
    <lineage>
        <taxon>Bacteria</taxon>
        <taxon>Bacillati</taxon>
        <taxon>Actinomycetota</taxon>
        <taxon>Actinomycetes</taxon>
        <taxon>Streptosporangiales</taxon>
        <taxon>Streptosporangiaceae</taxon>
        <taxon>Streptosporangium</taxon>
    </lineage>
</organism>
<keyword evidence="3" id="KW-1185">Reference proteome</keyword>
<sequence length="73" mass="7598">MPVIAPSAAEQLWRPGKVVVGLLLYEDVAEVPAPDRGGAGGETAAGHMNHHAAPSRPKLLDTECIYVGYSTSA</sequence>
<protein>
    <submittedName>
        <fullName evidence="2">Uncharacterized protein</fullName>
    </submittedName>
</protein>
<gene>
    <name evidence="2" type="ORF">GCM10010140_74260</name>
</gene>
<evidence type="ECO:0000256" key="1">
    <source>
        <dbReference type="SAM" id="MobiDB-lite"/>
    </source>
</evidence>
<name>A0ABQ2RIX3_9ACTN</name>
<dbReference type="Proteomes" id="UP000611554">
    <property type="component" value="Unassembled WGS sequence"/>
</dbReference>
<evidence type="ECO:0000313" key="3">
    <source>
        <dbReference type="Proteomes" id="UP000611554"/>
    </source>
</evidence>
<reference evidence="3" key="1">
    <citation type="journal article" date="2019" name="Int. J. Syst. Evol. Microbiol.">
        <title>The Global Catalogue of Microorganisms (GCM) 10K type strain sequencing project: providing services to taxonomists for standard genome sequencing and annotation.</title>
        <authorList>
            <consortium name="The Broad Institute Genomics Platform"/>
            <consortium name="The Broad Institute Genome Sequencing Center for Infectious Disease"/>
            <person name="Wu L."/>
            <person name="Ma J."/>
        </authorList>
    </citation>
    <scope>NUCLEOTIDE SEQUENCE [LARGE SCALE GENOMIC DNA]</scope>
    <source>
        <strain evidence="3">JCM 3115</strain>
    </source>
</reference>
<accession>A0ABQ2RIX3</accession>
<evidence type="ECO:0000313" key="2">
    <source>
        <dbReference type="EMBL" id="GGQ33347.1"/>
    </source>
</evidence>
<feature type="region of interest" description="Disordered" evidence="1">
    <location>
        <begin position="35"/>
        <end position="54"/>
    </location>
</feature>